<dbReference type="EMBL" id="CANHGI010000002">
    <property type="protein sequence ID" value="CAI5441968.1"/>
    <property type="molecule type" value="Genomic_DNA"/>
</dbReference>
<dbReference type="Proteomes" id="UP001152747">
    <property type="component" value="Unassembled WGS sequence"/>
</dbReference>
<dbReference type="SUPFAM" id="SSF48619">
    <property type="entry name" value="Phospholipase A2, PLA2"/>
    <property type="match status" value="1"/>
</dbReference>
<dbReference type="PANTHER" id="PTHR34228:SF6">
    <property type="entry name" value="PHOSPHOLIPASE A2"/>
    <property type="match status" value="1"/>
</dbReference>
<dbReference type="GO" id="GO:0006644">
    <property type="term" value="P:phospholipid metabolic process"/>
    <property type="evidence" value="ECO:0007669"/>
    <property type="project" value="InterPro"/>
</dbReference>
<dbReference type="GO" id="GO:0005576">
    <property type="term" value="C:extracellular region"/>
    <property type="evidence" value="ECO:0007669"/>
    <property type="project" value="UniProtKB-SubCell"/>
</dbReference>
<keyword evidence="4" id="KW-0472">Membrane</keyword>
<name>A0A9P1MWY9_9PELO</name>
<evidence type="ECO:0008006" key="8">
    <source>
        <dbReference type="Google" id="ProtNLM"/>
    </source>
</evidence>
<keyword evidence="7" id="KW-1185">Reference proteome</keyword>
<feature type="transmembrane region" description="Helical" evidence="4">
    <location>
        <begin position="262"/>
        <end position="285"/>
    </location>
</feature>
<reference evidence="6" key="1">
    <citation type="submission" date="2022-11" db="EMBL/GenBank/DDBJ databases">
        <authorList>
            <person name="Kikuchi T."/>
        </authorList>
    </citation>
    <scope>NUCLEOTIDE SEQUENCE</scope>
    <source>
        <strain evidence="6">PS1010</strain>
    </source>
</reference>
<dbReference type="PROSITE" id="PS00118">
    <property type="entry name" value="PA2_HIS"/>
    <property type="match status" value="1"/>
</dbReference>
<evidence type="ECO:0000313" key="7">
    <source>
        <dbReference type="Proteomes" id="UP001152747"/>
    </source>
</evidence>
<evidence type="ECO:0000256" key="4">
    <source>
        <dbReference type="SAM" id="Phobius"/>
    </source>
</evidence>
<dbReference type="GO" id="GO:0004623">
    <property type="term" value="F:phospholipase A2 activity"/>
    <property type="evidence" value="ECO:0007669"/>
    <property type="project" value="InterPro"/>
</dbReference>
<dbReference type="InterPro" id="IPR033113">
    <property type="entry name" value="PLA2_histidine"/>
</dbReference>
<dbReference type="OrthoDB" id="5869656at2759"/>
<evidence type="ECO:0000313" key="6">
    <source>
        <dbReference type="EMBL" id="CAI5441968.1"/>
    </source>
</evidence>
<dbReference type="InterPro" id="IPR036444">
    <property type="entry name" value="PLipase_A2_dom_sf"/>
</dbReference>
<dbReference type="InterPro" id="IPR053322">
    <property type="entry name" value="PLA2-like"/>
</dbReference>
<keyword evidence="2" id="KW-0964">Secreted</keyword>
<feature type="signal peptide" evidence="5">
    <location>
        <begin position="1"/>
        <end position="23"/>
    </location>
</feature>
<dbReference type="GO" id="GO:0050482">
    <property type="term" value="P:arachidonate secretion"/>
    <property type="evidence" value="ECO:0007669"/>
    <property type="project" value="InterPro"/>
</dbReference>
<evidence type="ECO:0000256" key="5">
    <source>
        <dbReference type="SAM" id="SignalP"/>
    </source>
</evidence>
<accession>A0A9P1MWY9</accession>
<dbReference type="AlphaFoldDB" id="A0A9P1MWY9"/>
<keyword evidence="4" id="KW-1133">Transmembrane helix</keyword>
<comment type="subcellular location">
    <subcellularLocation>
        <location evidence="1">Secreted</location>
    </subcellularLocation>
</comment>
<feature type="region of interest" description="Disordered" evidence="3">
    <location>
        <begin position="293"/>
        <end position="322"/>
    </location>
</feature>
<feature type="chain" id="PRO_5040506789" description="Phospholipase A2 domain-containing protein" evidence="5">
    <location>
        <begin position="24"/>
        <end position="322"/>
    </location>
</feature>
<organism evidence="6 7">
    <name type="scientific">Caenorhabditis angaria</name>
    <dbReference type="NCBI Taxonomy" id="860376"/>
    <lineage>
        <taxon>Eukaryota</taxon>
        <taxon>Metazoa</taxon>
        <taxon>Ecdysozoa</taxon>
        <taxon>Nematoda</taxon>
        <taxon>Chromadorea</taxon>
        <taxon>Rhabditida</taxon>
        <taxon>Rhabditina</taxon>
        <taxon>Rhabditomorpha</taxon>
        <taxon>Rhabditoidea</taxon>
        <taxon>Rhabditidae</taxon>
        <taxon>Peloderinae</taxon>
        <taxon>Caenorhabditis</taxon>
    </lineage>
</organism>
<comment type="caution">
    <text evidence="6">The sequence shown here is derived from an EMBL/GenBank/DDBJ whole genome shotgun (WGS) entry which is preliminary data.</text>
</comment>
<dbReference type="PANTHER" id="PTHR34228">
    <property type="entry name" value="PROTEIN CBG09474-RELATED"/>
    <property type="match status" value="1"/>
</dbReference>
<evidence type="ECO:0000256" key="3">
    <source>
        <dbReference type="SAM" id="MobiDB-lite"/>
    </source>
</evidence>
<evidence type="ECO:0000256" key="2">
    <source>
        <dbReference type="ARBA" id="ARBA00022525"/>
    </source>
</evidence>
<keyword evidence="4" id="KW-0812">Transmembrane</keyword>
<feature type="compositionally biased region" description="Basic and acidic residues" evidence="3">
    <location>
        <begin position="293"/>
        <end position="302"/>
    </location>
</feature>
<evidence type="ECO:0000256" key="1">
    <source>
        <dbReference type="ARBA" id="ARBA00004613"/>
    </source>
</evidence>
<gene>
    <name evidence="6" type="ORF">CAMP_LOCUS4605</name>
</gene>
<sequence>MRTVLPRIVFISLFLLMTMKVNCENEKDDIVKVKRRRRSDIAPFLGSGGSHPDEMLIDRSNWHCGSDNFSRNFTHSEIAKNCPSLAGAVNHCCAIHDDCYGQQKGQDFCDEQFCECNRAATRLPTSQAVKCRQTLGESCTILKLLGFWAYGDSNYTNPEKHANVKPISPKSVTEIEEDYLYLYQACPHNNITLASCSINFDVCTDVHSIDFCAADLCHCILDSAQESPSMFSKNCSKETTITCRAILNYSSQILAAKSATKINVIICTVMFIAAVFMILIGWSLWKRQQQRKTQQEKQEHGKVMHTVESARSVNPLLDDETD</sequence>
<keyword evidence="5" id="KW-0732">Signal</keyword>
<protein>
    <recommendedName>
        <fullName evidence="8">Phospholipase A2 domain-containing protein</fullName>
    </recommendedName>
</protein>
<proteinExistence type="predicted"/>